<comment type="catalytic activity">
    <reaction evidence="4">
        <text>cytidine(4) in tRNA(Gly)(GCC) + S-adenosyl-L-methionine = 2'-O-methylcytidine(4) in tRNA(Gly)(GCC) + S-adenosyl-L-homocysteine + H(+)</text>
        <dbReference type="Rhea" id="RHEA:43192"/>
        <dbReference type="Rhea" id="RHEA-COMP:10399"/>
        <dbReference type="Rhea" id="RHEA-COMP:10400"/>
        <dbReference type="ChEBI" id="CHEBI:15378"/>
        <dbReference type="ChEBI" id="CHEBI:57856"/>
        <dbReference type="ChEBI" id="CHEBI:59789"/>
        <dbReference type="ChEBI" id="CHEBI:74495"/>
        <dbReference type="ChEBI" id="CHEBI:82748"/>
        <dbReference type="EC" id="2.1.1.225"/>
    </reaction>
</comment>
<evidence type="ECO:0000256" key="2">
    <source>
        <dbReference type="ARBA" id="ARBA00022771"/>
    </source>
</evidence>
<keyword evidence="8" id="KW-1185">Reference proteome</keyword>
<dbReference type="EC" id="2.1.1.225" evidence="4"/>
<dbReference type="AlphaFoldDB" id="A0A9W6Z1K6"/>
<accession>A0A9W6Z1K6</accession>
<keyword evidence="4" id="KW-0949">S-adenosyl-L-methionine</keyword>
<dbReference type="Proteomes" id="UP001165063">
    <property type="component" value="Unassembled WGS sequence"/>
</dbReference>
<keyword evidence="4" id="KW-0808">Transferase</keyword>
<keyword evidence="1 4" id="KW-0479">Metal-binding</keyword>
<dbReference type="InterPro" id="IPR021721">
    <property type="entry name" value="Znf_CCCH-type_TRM13"/>
</dbReference>
<protein>
    <recommendedName>
        <fullName evidence="4">tRNA:m(4)X modification enzyme TRM13</fullName>
        <ecNumber evidence="4">2.1.1.225</ecNumber>
    </recommendedName>
</protein>
<dbReference type="Pfam" id="PF11722">
    <property type="entry name" value="zf-TRM13_CCCH"/>
    <property type="match status" value="1"/>
</dbReference>
<keyword evidence="4" id="KW-0819">tRNA processing</keyword>
<dbReference type="GO" id="GO:0106050">
    <property type="term" value="F:tRNA 2'-O-methyltransferase activity"/>
    <property type="evidence" value="ECO:0007669"/>
    <property type="project" value="UniProtKB-UniRule"/>
</dbReference>
<evidence type="ECO:0000259" key="6">
    <source>
        <dbReference type="PROSITE" id="PS51800"/>
    </source>
</evidence>
<keyword evidence="4" id="KW-0489">Methyltransferase</keyword>
<evidence type="ECO:0000313" key="8">
    <source>
        <dbReference type="Proteomes" id="UP001165063"/>
    </source>
</evidence>
<name>A0A9W6Z1K6_AMBMO</name>
<dbReference type="EMBL" id="BSXU01003365">
    <property type="protein sequence ID" value="GMG39972.1"/>
    <property type="molecule type" value="Genomic_DNA"/>
</dbReference>
<dbReference type="InterPro" id="IPR022776">
    <property type="entry name" value="TRM13/UPF0224_CHHC_Znf_dom"/>
</dbReference>
<keyword evidence="2 4" id="KW-0863">Zinc-finger</keyword>
<evidence type="ECO:0000313" key="7">
    <source>
        <dbReference type="EMBL" id="GMG39972.1"/>
    </source>
</evidence>
<comment type="function">
    <text evidence="4">tRNA methylase which 2'-O-methylates cytidine(4) in tRNA(Pro) and tRNA(Gly)(GCC), and adenosine(4) in tRNA(His).</text>
</comment>
<reference evidence="7" key="1">
    <citation type="submission" date="2023-04" db="EMBL/GenBank/DDBJ databases">
        <title>Ambrosiozyma monospora NBRC 1965.</title>
        <authorList>
            <person name="Ichikawa N."/>
            <person name="Sato H."/>
            <person name="Tonouchi N."/>
        </authorList>
    </citation>
    <scope>NUCLEOTIDE SEQUENCE</scope>
    <source>
        <strain evidence="7">NBRC 1965</strain>
    </source>
</reference>
<evidence type="ECO:0000256" key="4">
    <source>
        <dbReference type="RuleBase" id="RU367103"/>
    </source>
</evidence>
<gene>
    <name evidence="7" type="ORF">Amon01_000578800</name>
</gene>
<dbReference type="OrthoDB" id="258806at2759"/>
<evidence type="ECO:0000256" key="1">
    <source>
        <dbReference type="ARBA" id="ARBA00022723"/>
    </source>
</evidence>
<dbReference type="PROSITE" id="PS51800">
    <property type="entry name" value="ZF_CHHC_U11_48K"/>
    <property type="match status" value="1"/>
</dbReference>
<dbReference type="GO" id="GO:0008270">
    <property type="term" value="F:zinc ion binding"/>
    <property type="evidence" value="ECO:0007669"/>
    <property type="project" value="UniProtKB-KW"/>
</dbReference>
<sequence length="224" mass="25385">MMTNKNGKNTSINSQNNNEKNSSNGGTMNISSPTVTPPSQTERSAKLQSYKFKEKSSKPQAQIAKKCEYFNPKRKRRCGLQVRADLKYCFAHMSILYNDTNTTKDSNEAGSTNTSENQVTRIKNGKVYKRVKCTVDPSHTVWEDKLTKHVKHCNAMKAKLELKDKIEHCDWFGLDYNIKDVVEAKAGNGCGGYTEKTNACELEYDESQFKSFISQLMNKVRGKI</sequence>
<dbReference type="PANTHER" id="PTHR12998:SF0">
    <property type="entry name" value="TRNA:M(4)X MODIFICATION ENZYME TRM13 HOMOLOG"/>
    <property type="match status" value="1"/>
</dbReference>
<comment type="catalytic activity">
    <reaction evidence="4">
        <text>adenosine(4) in tRNA(His) + S-adenosyl-L-methionine = 2'-O-methyladenosine(4) in tRNA(His) + S-adenosyl-L-homocysteine + H(+)</text>
        <dbReference type="Rhea" id="RHEA:43196"/>
        <dbReference type="Rhea" id="RHEA-COMP:10401"/>
        <dbReference type="Rhea" id="RHEA-COMP:10402"/>
        <dbReference type="ChEBI" id="CHEBI:15378"/>
        <dbReference type="ChEBI" id="CHEBI:57856"/>
        <dbReference type="ChEBI" id="CHEBI:59789"/>
        <dbReference type="ChEBI" id="CHEBI:74411"/>
        <dbReference type="ChEBI" id="CHEBI:74477"/>
        <dbReference type="EC" id="2.1.1.225"/>
    </reaction>
</comment>
<dbReference type="GO" id="GO:0030488">
    <property type="term" value="P:tRNA methylation"/>
    <property type="evidence" value="ECO:0007669"/>
    <property type="project" value="InterPro"/>
</dbReference>
<evidence type="ECO:0000256" key="5">
    <source>
        <dbReference type="SAM" id="MobiDB-lite"/>
    </source>
</evidence>
<feature type="domain" description="CHHC U11-48K-type" evidence="6">
    <location>
        <begin position="130"/>
        <end position="157"/>
    </location>
</feature>
<comment type="caution">
    <text evidence="7">The sequence shown here is derived from an EMBL/GenBank/DDBJ whole genome shotgun (WGS) entry which is preliminary data.</text>
</comment>
<proteinExistence type="inferred from homology"/>
<feature type="region of interest" description="Disordered" evidence="5">
    <location>
        <begin position="1"/>
        <end position="57"/>
    </location>
</feature>
<dbReference type="Pfam" id="PF05253">
    <property type="entry name" value="zf-U11-48K"/>
    <property type="match status" value="1"/>
</dbReference>
<keyword evidence="3 4" id="KW-0862">Zinc</keyword>
<evidence type="ECO:0000256" key="3">
    <source>
        <dbReference type="ARBA" id="ARBA00022833"/>
    </source>
</evidence>
<comment type="catalytic activity">
    <reaction evidence="4">
        <text>cytidine(4) in tRNA(Pro) + S-adenosyl-L-methionine = 2'-O-methylcytidine(4) in tRNA(Pro) + S-adenosyl-L-homocysteine + H(+)</text>
        <dbReference type="Rhea" id="RHEA:32767"/>
        <dbReference type="Rhea" id="RHEA-COMP:10397"/>
        <dbReference type="Rhea" id="RHEA-COMP:10398"/>
        <dbReference type="ChEBI" id="CHEBI:15378"/>
        <dbReference type="ChEBI" id="CHEBI:57856"/>
        <dbReference type="ChEBI" id="CHEBI:59789"/>
        <dbReference type="ChEBI" id="CHEBI:74495"/>
        <dbReference type="ChEBI" id="CHEBI:82748"/>
        <dbReference type="EC" id="2.1.1.225"/>
    </reaction>
</comment>
<dbReference type="PANTHER" id="PTHR12998">
    <property type="entry name" value="TRNA:M(4)X MODIFICATION ENZYME TRM13 HOMOLOG"/>
    <property type="match status" value="1"/>
</dbReference>
<organism evidence="7 8">
    <name type="scientific">Ambrosiozyma monospora</name>
    <name type="common">Yeast</name>
    <name type="synonym">Endomycopsis monosporus</name>
    <dbReference type="NCBI Taxonomy" id="43982"/>
    <lineage>
        <taxon>Eukaryota</taxon>
        <taxon>Fungi</taxon>
        <taxon>Dikarya</taxon>
        <taxon>Ascomycota</taxon>
        <taxon>Saccharomycotina</taxon>
        <taxon>Pichiomycetes</taxon>
        <taxon>Pichiales</taxon>
        <taxon>Pichiaceae</taxon>
        <taxon>Ambrosiozyma</taxon>
    </lineage>
</organism>
<dbReference type="InterPro" id="IPR039044">
    <property type="entry name" value="Trm13"/>
</dbReference>
<feature type="compositionally biased region" description="Polar residues" evidence="5">
    <location>
        <begin position="27"/>
        <end position="42"/>
    </location>
</feature>
<feature type="compositionally biased region" description="Low complexity" evidence="5">
    <location>
        <begin position="1"/>
        <end position="26"/>
    </location>
</feature>
<comment type="similarity">
    <text evidence="4">Belongs to the methyltransferase TRM13 family.</text>
</comment>